<evidence type="ECO:0000313" key="4">
    <source>
        <dbReference type="EMBL" id="PGH23388.1"/>
    </source>
</evidence>
<evidence type="ECO:0000313" key="5">
    <source>
        <dbReference type="Proteomes" id="UP000224634"/>
    </source>
</evidence>
<name>A0A2B7YR87_POLH7</name>
<dbReference type="InterPro" id="IPR002168">
    <property type="entry name" value="Lipase_GDXG_HIS_AS"/>
</dbReference>
<protein>
    <recommendedName>
        <fullName evidence="3">Alpha/beta hydrolase fold-3 domain-containing protein</fullName>
    </recommendedName>
</protein>
<organism evidence="4 5">
    <name type="scientific">Polytolypa hystricis (strain UAMH7299)</name>
    <dbReference type="NCBI Taxonomy" id="1447883"/>
    <lineage>
        <taxon>Eukaryota</taxon>
        <taxon>Fungi</taxon>
        <taxon>Dikarya</taxon>
        <taxon>Ascomycota</taxon>
        <taxon>Pezizomycotina</taxon>
        <taxon>Eurotiomycetes</taxon>
        <taxon>Eurotiomycetidae</taxon>
        <taxon>Onygenales</taxon>
        <taxon>Onygenales incertae sedis</taxon>
        <taxon>Polytolypa</taxon>
    </lineage>
</organism>
<evidence type="ECO:0000259" key="3">
    <source>
        <dbReference type="Pfam" id="PF07859"/>
    </source>
</evidence>
<comment type="similarity">
    <text evidence="1">Belongs to the 'GDXG' lipolytic enzyme family.</text>
</comment>
<dbReference type="GO" id="GO:0019433">
    <property type="term" value="P:triglyceride catabolic process"/>
    <property type="evidence" value="ECO:0007669"/>
    <property type="project" value="TreeGrafter"/>
</dbReference>
<dbReference type="Gene3D" id="3.40.50.1820">
    <property type="entry name" value="alpha/beta hydrolase"/>
    <property type="match status" value="1"/>
</dbReference>
<evidence type="ECO:0000256" key="1">
    <source>
        <dbReference type="ARBA" id="ARBA00010515"/>
    </source>
</evidence>
<dbReference type="AlphaFoldDB" id="A0A2B7YR87"/>
<keyword evidence="5" id="KW-1185">Reference proteome</keyword>
<dbReference type="Proteomes" id="UP000224634">
    <property type="component" value="Unassembled WGS sequence"/>
</dbReference>
<dbReference type="InterPro" id="IPR013094">
    <property type="entry name" value="AB_hydrolase_3"/>
</dbReference>
<dbReference type="SUPFAM" id="SSF53474">
    <property type="entry name" value="alpha/beta-Hydrolases"/>
    <property type="match status" value="1"/>
</dbReference>
<feature type="domain" description="Alpha/beta hydrolase fold-3" evidence="3">
    <location>
        <begin position="100"/>
        <end position="316"/>
    </location>
</feature>
<dbReference type="GO" id="GO:0005829">
    <property type="term" value="C:cytosol"/>
    <property type="evidence" value="ECO:0007669"/>
    <property type="project" value="TreeGrafter"/>
</dbReference>
<dbReference type="GO" id="GO:0004806">
    <property type="term" value="F:triacylglycerol lipase activity"/>
    <property type="evidence" value="ECO:0007669"/>
    <property type="project" value="TreeGrafter"/>
</dbReference>
<dbReference type="STRING" id="1447883.A0A2B7YR87"/>
<reference evidence="4 5" key="1">
    <citation type="submission" date="2017-10" db="EMBL/GenBank/DDBJ databases">
        <title>Comparative genomics in systemic dimorphic fungi from Ajellomycetaceae.</title>
        <authorList>
            <person name="Munoz J.F."/>
            <person name="Mcewen J.G."/>
            <person name="Clay O.K."/>
            <person name="Cuomo C.A."/>
        </authorList>
    </citation>
    <scope>NUCLEOTIDE SEQUENCE [LARGE SCALE GENOMIC DNA]</scope>
    <source>
        <strain evidence="4 5">UAMH7299</strain>
    </source>
</reference>
<sequence>MALESDVVLNIPKFNVNSIPEDVREFNKKFAALTGNAPAWYDIGPSKYREMNLKGETAFPAPVLLDCASPFQVPSREAGRTIPCRVIRPEGDTPVKGVFMHIHGGGWVLASEAHQDGPLKQIVDALSMATISVGYRLAPEHPFPAAPEDCYDVAEWLVDNAEKEFGAPLKFICGDSAGAQLTTLSALHLLSHESPKYSQFQLKGLLLNFGVFDLSKTPSCFTFKRSPAIVLDEGEMDKFIDAFLPDKSFNRKSPSVSPLYFNFSALPPATKLPPALFLCGTEDLLLDDTVFMSAKWQMAGGEAIVKIVPGAPHGFIGFPPDSFQGVLEGLETVSTFLEEKVGS</sequence>
<dbReference type="InterPro" id="IPR029058">
    <property type="entry name" value="AB_hydrolase_fold"/>
</dbReference>
<accession>A0A2B7YR87</accession>
<dbReference type="EMBL" id="PDNA01000024">
    <property type="protein sequence ID" value="PGH23388.1"/>
    <property type="molecule type" value="Genomic_DNA"/>
</dbReference>
<dbReference type="PANTHER" id="PTHR23025:SF3">
    <property type="entry name" value="HORMONE-SENSITIVE LIPASE"/>
    <property type="match status" value="1"/>
</dbReference>
<dbReference type="Pfam" id="PF07859">
    <property type="entry name" value="Abhydrolase_3"/>
    <property type="match status" value="1"/>
</dbReference>
<comment type="caution">
    <text evidence="4">The sequence shown here is derived from an EMBL/GenBank/DDBJ whole genome shotgun (WGS) entry which is preliminary data.</text>
</comment>
<evidence type="ECO:0000256" key="2">
    <source>
        <dbReference type="ARBA" id="ARBA00022801"/>
    </source>
</evidence>
<gene>
    <name evidence="4" type="ORF">AJ80_02498</name>
</gene>
<dbReference type="PROSITE" id="PS01173">
    <property type="entry name" value="LIPASE_GDXG_HIS"/>
    <property type="match status" value="1"/>
</dbReference>
<proteinExistence type="inferred from homology"/>
<dbReference type="PANTHER" id="PTHR23025">
    <property type="entry name" value="TRIACYLGLYCEROL LIPASE"/>
    <property type="match status" value="1"/>
</dbReference>
<dbReference type="GO" id="GO:0004771">
    <property type="term" value="F:sterol ester esterase activity"/>
    <property type="evidence" value="ECO:0007669"/>
    <property type="project" value="TreeGrafter"/>
</dbReference>
<keyword evidence="2" id="KW-0378">Hydrolase</keyword>
<dbReference type="OrthoDB" id="408631at2759"/>